<keyword evidence="6 11" id="KW-0067">ATP-binding</keyword>
<keyword evidence="8" id="KW-0829">Tyrosine-protein kinase</keyword>
<proteinExistence type="predicted"/>
<dbReference type="InterPro" id="IPR020635">
    <property type="entry name" value="Tyr_kinase_cat_dom"/>
</dbReference>
<keyword evidence="3" id="KW-0808">Transferase</keyword>
<evidence type="ECO:0000256" key="3">
    <source>
        <dbReference type="ARBA" id="ARBA00022679"/>
    </source>
</evidence>
<dbReference type="GO" id="GO:0004714">
    <property type="term" value="F:transmembrane receptor protein tyrosine kinase activity"/>
    <property type="evidence" value="ECO:0007669"/>
    <property type="project" value="UniProtKB-EC"/>
</dbReference>
<feature type="binding site" evidence="11">
    <location>
        <position position="597"/>
    </location>
    <ligand>
        <name>ATP</name>
        <dbReference type="ChEBI" id="CHEBI:30616"/>
    </ligand>
</feature>
<dbReference type="PANTHER" id="PTHR45807">
    <property type="entry name" value="TYROSINE-PROTEIN KINASE HOPSCOTCH"/>
    <property type="match status" value="1"/>
</dbReference>
<keyword evidence="7" id="KW-0472">Membrane</keyword>
<evidence type="ECO:0000256" key="10">
    <source>
        <dbReference type="ARBA" id="ARBA00051245"/>
    </source>
</evidence>
<dbReference type="InterPro" id="IPR011009">
    <property type="entry name" value="Kinase-like_dom_sf"/>
</dbReference>
<keyword evidence="4 11" id="KW-0547">Nucleotide-binding</keyword>
<evidence type="ECO:0000256" key="7">
    <source>
        <dbReference type="ARBA" id="ARBA00023136"/>
    </source>
</evidence>
<dbReference type="InterPro" id="IPR017441">
    <property type="entry name" value="Protein_kinase_ATP_BS"/>
</dbReference>
<dbReference type="FunFam" id="1.10.510.10:FF:001512">
    <property type="entry name" value="Receptor tyrosine-protein kinase erbB-2"/>
    <property type="match status" value="1"/>
</dbReference>
<dbReference type="GO" id="GO:0007259">
    <property type="term" value="P:cell surface receptor signaling pathway via JAK-STAT"/>
    <property type="evidence" value="ECO:0007669"/>
    <property type="project" value="TreeGrafter"/>
</dbReference>
<keyword evidence="15" id="KW-1185">Reference proteome</keyword>
<dbReference type="EC" id="2.7.10.2" evidence="2"/>
<evidence type="ECO:0000256" key="5">
    <source>
        <dbReference type="ARBA" id="ARBA00022777"/>
    </source>
</evidence>
<evidence type="ECO:0000256" key="2">
    <source>
        <dbReference type="ARBA" id="ARBA00011903"/>
    </source>
</evidence>
<dbReference type="PROSITE" id="PS00109">
    <property type="entry name" value="PROTEIN_KINASE_TYR"/>
    <property type="match status" value="1"/>
</dbReference>
<evidence type="ECO:0000256" key="9">
    <source>
        <dbReference type="ARBA" id="ARBA00051243"/>
    </source>
</evidence>
<dbReference type="GO" id="GO:0051130">
    <property type="term" value="P:positive regulation of cellular component organization"/>
    <property type="evidence" value="ECO:0007669"/>
    <property type="project" value="UniProtKB-ARBA"/>
</dbReference>
<evidence type="ECO:0000259" key="13">
    <source>
        <dbReference type="PROSITE" id="PS50011"/>
    </source>
</evidence>
<dbReference type="CDD" id="cd00192">
    <property type="entry name" value="PTKc"/>
    <property type="match status" value="1"/>
</dbReference>
<evidence type="ECO:0000256" key="1">
    <source>
        <dbReference type="ARBA" id="ARBA00004308"/>
    </source>
</evidence>
<evidence type="ECO:0000256" key="12">
    <source>
        <dbReference type="SAM" id="MobiDB-lite"/>
    </source>
</evidence>
<comment type="caution">
    <text evidence="14">The sequence shown here is derived from an EMBL/GenBank/DDBJ whole genome shotgun (WGS) entry which is preliminary data.</text>
</comment>
<dbReference type="Pfam" id="PF21990">
    <property type="entry name" value="SH2_1"/>
    <property type="match status" value="1"/>
</dbReference>
<dbReference type="GO" id="GO:0030182">
    <property type="term" value="P:neuron differentiation"/>
    <property type="evidence" value="ECO:0007669"/>
    <property type="project" value="UniProtKB-ARBA"/>
</dbReference>
<sequence>MCRLEELVFVSVRSQDIRVELARETGIPCNLQFNSMAILESLVGALSGYYRLMRTWTFDLCRELPTPSLIALRQNKCHGPVGKDFSTQKLKSKGGDEIGVGLLRESVDEYHLYKLDIIVEQDKDPQTHTIIREENKVKIKGASKLYDNLLSLLRDLIKSENGIPLKRIVPHSDYDNAEILMICSNKGQPLIQNNSIGPQVPKPIGFHKTNERFSFQSVVSQFAFVNCECIIGIIGVTLHPMALVMEYLSLGPLDKYLKKNRNLLKKVDLVEAATYLARALWYLKSEGISHHNIRCHNVLVAHHADNAFKVKLADPGSVSYSIDDIHWIPQEHHLNPPGALGDQTTDVWALSTTLWQIFSWGQVPLEGQILVEARSLYAEGNRLPKPELCPLDLYKVMMLCWSSDPQARKQPQAIMRDVNQILYQVFNSRQSNPYNTIASDNDDDDDDNDDDENILEDKQKLLKKDEDSQYSITSQSTTITLLDGSTSEVTLSKLNINLDVDLISLAYSDVGSAYSAYSITQPQNNSKTKSLREYLFPPKTSWEEAANQKPPNEPLLIGQRKIKIIQDKVLGEGNYGIVYQGVMTDIMGIKQLVAIKKMKVSGGGGQMDELQKEINIMKELNHKNIVKVWGADDFVEEIDSMFMVMEYLEKGSLKKYIDENKDRLNVHILLKYASDISEGMDYLESQKIIHRDLAARNILVANENQVKITDFGLARKPNEGYYYIMRTRRELPLNWYAIESIEHKKFSHKSDVWSYGVTCWELFTRGEWPDLPTNEEALLKCLKHGTRLTLKNNCPTKVYQELIRPCWQDSPADRPCFRDIFYTIRDLQDDLSASSTL</sequence>
<evidence type="ECO:0000256" key="8">
    <source>
        <dbReference type="ARBA" id="ARBA00023137"/>
    </source>
</evidence>
<dbReference type="InterPro" id="IPR000719">
    <property type="entry name" value="Prot_kinase_dom"/>
</dbReference>
<evidence type="ECO:0000313" key="15">
    <source>
        <dbReference type="Proteomes" id="UP001497623"/>
    </source>
</evidence>
<gene>
    <name evidence="14" type="ORF">MNOR_LOCUS11226</name>
</gene>
<dbReference type="PANTHER" id="PTHR45807:SF7">
    <property type="entry name" value="TYROSINE-PROTEIN KINASE HOPSCOTCH"/>
    <property type="match status" value="1"/>
</dbReference>
<dbReference type="GO" id="GO:0035556">
    <property type="term" value="P:intracellular signal transduction"/>
    <property type="evidence" value="ECO:0007669"/>
    <property type="project" value="TreeGrafter"/>
</dbReference>
<keyword evidence="5" id="KW-0418">Kinase</keyword>
<evidence type="ECO:0000256" key="11">
    <source>
        <dbReference type="PROSITE-ProRule" id="PRU10141"/>
    </source>
</evidence>
<dbReference type="SUPFAM" id="SSF56112">
    <property type="entry name" value="Protein kinase-like (PK-like)"/>
    <property type="match status" value="2"/>
</dbReference>
<dbReference type="GO" id="GO:0005829">
    <property type="term" value="C:cytosol"/>
    <property type="evidence" value="ECO:0007669"/>
    <property type="project" value="TreeGrafter"/>
</dbReference>
<organism evidence="14 15">
    <name type="scientific">Meganyctiphanes norvegica</name>
    <name type="common">Northern krill</name>
    <name type="synonym">Thysanopoda norvegica</name>
    <dbReference type="NCBI Taxonomy" id="48144"/>
    <lineage>
        <taxon>Eukaryota</taxon>
        <taxon>Metazoa</taxon>
        <taxon>Ecdysozoa</taxon>
        <taxon>Arthropoda</taxon>
        <taxon>Crustacea</taxon>
        <taxon>Multicrustacea</taxon>
        <taxon>Malacostraca</taxon>
        <taxon>Eumalacostraca</taxon>
        <taxon>Eucarida</taxon>
        <taxon>Euphausiacea</taxon>
        <taxon>Euphausiidae</taxon>
        <taxon>Meganyctiphanes</taxon>
    </lineage>
</organism>
<dbReference type="GO" id="GO:0050793">
    <property type="term" value="P:regulation of developmental process"/>
    <property type="evidence" value="ECO:0007669"/>
    <property type="project" value="UniProtKB-ARBA"/>
</dbReference>
<dbReference type="GO" id="GO:0019221">
    <property type="term" value="P:cytokine-mediated signaling pathway"/>
    <property type="evidence" value="ECO:0007669"/>
    <property type="project" value="TreeGrafter"/>
</dbReference>
<dbReference type="PROSITE" id="PS00107">
    <property type="entry name" value="PROTEIN_KINASE_ATP"/>
    <property type="match status" value="1"/>
</dbReference>
<name>A0AAV2QCC4_MEGNR</name>
<dbReference type="GO" id="GO:0012505">
    <property type="term" value="C:endomembrane system"/>
    <property type="evidence" value="ECO:0007669"/>
    <property type="project" value="UniProtKB-SubCell"/>
</dbReference>
<dbReference type="InterPro" id="IPR051286">
    <property type="entry name" value="JAK"/>
</dbReference>
<reference evidence="14 15" key="1">
    <citation type="submission" date="2024-05" db="EMBL/GenBank/DDBJ databases">
        <authorList>
            <person name="Wallberg A."/>
        </authorList>
    </citation>
    <scope>NUCLEOTIDE SEQUENCE [LARGE SCALE GENOMIC DNA]</scope>
</reference>
<comment type="catalytic activity">
    <reaction evidence="9">
        <text>L-tyrosyl-[protein] + ATP = O-phospho-L-tyrosyl-[protein] + ADP + H(+)</text>
        <dbReference type="Rhea" id="RHEA:10596"/>
        <dbReference type="Rhea" id="RHEA-COMP:10136"/>
        <dbReference type="Rhea" id="RHEA-COMP:20101"/>
        <dbReference type="ChEBI" id="CHEBI:15378"/>
        <dbReference type="ChEBI" id="CHEBI:30616"/>
        <dbReference type="ChEBI" id="CHEBI:46858"/>
        <dbReference type="ChEBI" id="CHEBI:61978"/>
        <dbReference type="ChEBI" id="CHEBI:456216"/>
        <dbReference type="EC" id="2.7.10.1"/>
    </reaction>
</comment>
<protein>
    <recommendedName>
        <fullName evidence="2">non-specific protein-tyrosine kinase</fullName>
        <ecNumber evidence="2">2.7.10.2</ecNumber>
    </recommendedName>
</protein>
<dbReference type="InterPro" id="IPR008266">
    <property type="entry name" value="Tyr_kinase_AS"/>
</dbReference>
<dbReference type="GO" id="GO:0005524">
    <property type="term" value="F:ATP binding"/>
    <property type="evidence" value="ECO:0007669"/>
    <property type="project" value="UniProtKB-UniRule"/>
</dbReference>
<dbReference type="EMBL" id="CAXKWB010005864">
    <property type="protein sequence ID" value="CAL4080267.1"/>
    <property type="molecule type" value="Genomic_DNA"/>
</dbReference>
<accession>A0AAV2QCC4</accession>
<dbReference type="SMART" id="SM00219">
    <property type="entry name" value="TyrKc"/>
    <property type="match status" value="1"/>
</dbReference>
<feature type="domain" description="Protein kinase" evidence="13">
    <location>
        <begin position="92"/>
        <end position="422"/>
    </location>
</feature>
<dbReference type="Pfam" id="PF07714">
    <property type="entry name" value="PK_Tyr_Ser-Thr"/>
    <property type="match status" value="2"/>
</dbReference>
<dbReference type="GO" id="GO:0005126">
    <property type="term" value="F:cytokine receptor binding"/>
    <property type="evidence" value="ECO:0007669"/>
    <property type="project" value="TreeGrafter"/>
</dbReference>
<dbReference type="PRINTS" id="PR00109">
    <property type="entry name" value="TYRKINASE"/>
</dbReference>
<dbReference type="InterPro" id="IPR001245">
    <property type="entry name" value="Ser-Thr/Tyr_kinase_cat_dom"/>
</dbReference>
<comment type="subcellular location">
    <subcellularLocation>
        <location evidence="1">Endomembrane system</location>
    </subcellularLocation>
</comment>
<dbReference type="PROSITE" id="PS50011">
    <property type="entry name" value="PROTEIN_KINASE_DOM"/>
    <property type="match status" value="2"/>
</dbReference>
<evidence type="ECO:0000256" key="4">
    <source>
        <dbReference type="ARBA" id="ARBA00022741"/>
    </source>
</evidence>
<dbReference type="AlphaFoldDB" id="A0AAV2QCC4"/>
<evidence type="ECO:0000256" key="6">
    <source>
        <dbReference type="ARBA" id="ARBA00022840"/>
    </source>
</evidence>
<comment type="catalytic activity">
    <reaction evidence="10">
        <text>L-tyrosyl-[protein] + ATP = O-phospho-L-tyrosyl-[protein] + ADP + H(+)</text>
        <dbReference type="Rhea" id="RHEA:10596"/>
        <dbReference type="Rhea" id="RHEA-COMP:10136"/>
        <dbReference type="Rhea" id="RHEA-COMP:20101"/>
        <dbReference type="ChEBI" id="CHEBI:15378"/>
        <dbReference type="ChEBI" id="CHEBI:30616"/>
        <dbReference type="ChEBI" id="CHEBI:46858"/>
        <dbReference type="ChEBI" id="CHEBI:61978"/>
        <dbReference type="ChEBI" id="CHEBI:456216"/>
        <dbReference type="EC" id="2.7.10.2"/>
    </reaction>
</comment>
<feature type="domain" description="Protein kinase" evidence="13">
    <location>
        <begin position="564"/>
        <end position="831"/>
    </location>
</feature>
<dbReference type="Proteomes" id="UP001497623">
    <property type="component" value="Unassembled WGS sequence"/>
</dbReference>
<dbReference type="GO" id="GO:0004715">
    <property type="term" value="F:non-membrane spanning protein tyrosine kinase activity"/>
    <property type="evidence" value="ECO:0007669"/>
    <property type="project" value="UniProtKB-EC"/>
</dbReference>
<dbReference type="InterPro" id="IPR000980">
    <property type="entry name" value="SH2"/>
</dbReference>
<feature type="region of interest" description="Disordered" evidence="12">
    <location>
        <begin position="432"/>
        <end position="452"/>
    </location>
</feature>
<feature type="compositionally biased region" description="Acidic residues" evidence="12">
    <location>
        <begin position="440"/>
        <end position="452"/>
    </location>
</feature>
<dbReference type="Gene3D" id="1.10.510.10">
    <property type="entry name" value="Transferase(Phosphotransferase) domain 1"/>
    <property type="match status" value="2"/>
</dbReference>
<dbReference type="GO" id="GO:0048468">
    <property type="term" value="P:cell development"/>
    <property type="evidence" value="ECO:0007669"/>
    <property type="project" value="UniProtKB-ARBA"/>
</dbReference>
<evidence type="ECO:0000313" key="14">
    <source>
        <dbReference type="EMBL" id="CAL4080267.1"/>
    </source>
</evidence>